<evidence type="ECO:0000313" key="2">
    <source>
        <dbReference type="Proteomes" id="UP000439903"/>
    </source>
</evidence>
<proteinExistence type="predicted"/>
<sequence>MYIQYNLKVTTFKREAGIIIEPVVIEASVTKLSDTSERSTDKSESVDEDKNRLNYCLMFQYWREAYDTRWKRDRNNYTGQRYGARL</sequence>
<keyword evidence="2" id="KW-1185">Reference proteome</keyword>
<comment type="caution">
    <text evidence="1">The sequence shown here is derived from an EMBL/GenBank/DDBJ whole genome shotgun (WGS) entry which is preliminary data.</text>
</comment>
<protein>
    <submittedName>
        <fullName evidence="1">Uncharacterized protein</fullName>
    </submittedName>
</protein>
<dbReference type="EMBL" id="WTPW01002242">
    <property type="protein sequence ID" value="KAF0390367.1"/>
    <property type="molecule type" value="Genomic_DNA"/>
</dbReference>
<gene>
    <name evidence="1" type="ORF">F8M41_010855</name>
</gene>
<evidence type="ECO:0000313" key="1">
    <source>
        <dbReference type="EMBL" id="KAF0390367.1"/>
    </source>
</evidence>
<accession>A0A8H3X213</accession>
<reference evidence="1 2" key="1">
    <citation type="journal article" date="2019" name="Environ. Microbiol.">
        <title>At the nexus of three kingdoms: the genome of the mycorrhizal fungus Gigaspora margarita provides insights into plant, endobacterial and fungal interactions.</title>
        <authorList>
            <person name="Venice F."/>
            <person name="Ghignone S."/>
            <person name="Salvioli di Fossalunga A."/>
            <person name="Amselem J."/>
            <person name="Novero M."/>
            <person name="Xianan X."/>
            <person name="Sedzielewska Toro K."/>
            <person name="Morin E."/>
            <person name="Lipzen A."/>
            <person name="Grigoriev I.V."/>
            <person name="Henrissat B."/>
            <person name="Martin F.M."/>
            <person name="Bonfante P."/>
        </authorList>
    </citation>
    <scope>NUCLEOTIDE SEQUENCE [LARGE SCALE GENOMIC DNA]</scope>
    <source>
        <strain evidence="1 2">BEG34</strain>
    </source>
</reference>
<name>A0A8H3X213_GIGMA</name>
<dbReference type="Proteomes" id="UP000439903">
    <property type="component" value="Unassembled WGS sequence"/>
</dbReference>
<organism evidence="1 2">
    <name type="scientific">Gigaspora margarita</name>
    <dbReference type="NCBI Taxonomy" id="4874"/>
    <lineage>
        <taxon>Eukaryota</taxon>
        <taxon>Fungi</taxon>
        <taxon>Fungi incertae sedis</taxon>
        <taxon>Mucoromycota</taxon>
        <taxon>Glomeromycotina</taxon>
        <taxon>Glomeromycetes</taxon>
        <taxon>Diversisporales</taxon>
        <taxon>Gigasporaceae</taxon>
        <taxon>Gigaspora</taxon>
    </lineage>
</organism>
<dbReference type="AlphaFoldDB" id="A0A8H3X213"/>